<keyword evidence="4" id="KW-0963">Cytoplasm</keyword>
<evidence type="ECO:0000313" key="8">
    <source>
        <dbReference type="EMBL" id="KAF2221376.1"/>
    </source>
</evidence>
<evidence type="ECO:0000256" key="6">
    <source>
        <dbReference type="ARBA" id="ARBA00022679"/>
    </source>
</evidence>
<evidence type="ECO:0000256" key="1">
    <source>
        <dbReference type="ARBA" id="ARBA00004496"/>
    </source>
</evidence>
<evidence type="ECO:0000313" key="9">
    <source>
        <dbReference type="Proteomes" id="UP000799538"/>
    </source>
</evidence>
<dbReference type="InterPro" id="IPR000682">
    <property type="entry name" value="PCMT"/>
</dbReference>
<dbReference type="GO" id="GO:0005737">
    <property type="term" value="C:cytoplasm"/>
    <property type="evidence" value="ECO:0007669"/>
    <property type="project" value="UniProtKB-SubCell"/>
</dbReference>
<name>A0A6A6G6J6_9PEZI</name>
<dbReference type="CDD" id="cd02440">
    <property type="entry name" value="AdoMet_MTases"/>
    <property type="match status" value="1"/>
</dbReference>
<dbReference type="InterPro" id="IPR029063">
    <property type="entry name" value="SAM-dependent_MTases_sf"/>
</dbReference>
<dbReference type="GO" id="GO:0004719">
    <property type="term" value="F:protein-L-isoaspartate (D-aspartate) O-methyltransferase activity"/>
    <property type="evidence" value="ECO:0007669"/>
    <property type="project" value="UniProtKB-EC"/>
</dbReference>
<sequence length="201" mass="22509">MHARAVELLLPYLLPMAEDDRSSEDAVKTVGVNGRPRRVLDIGSGSGFLVHVFAELVGDKSRVVGLDHLTELRNLGEANMRKFDEGVRFLESGRVQFHQGDGRDGWDAVDTMTGSDHGWDVIHVGAGAIRLHEELVRQLRCPGRLFIPLAEEERWSSVQYIWTVDKDENGCICKTKHSLAEFVWLMNAPTEPVVYSQEGDV</sequence>
<dbReference type="Proteomes" id="UP000799538">
    <property type="component" value="Unassembled WGS sequence"/>
</dbReference>
<evidence type="ECO:0000256" key="3">
    <source>
        <dbReference type="ARBA" id="ARBA00011890"/>
    </source>
</evidence>
<dbReference type="EC" id="2.1.1.77" evidence="3"/>
<accession>A0A6A6G6J6</accession>
<dbReference type="SUPFAM" id="SSF53335">
    <property type="entry name" value="S-adenosyl-L-methionine-dependent methyltransferases"/>
    <property type="match status" value="1"/>
</dbReference>
<evidence type="ECO:0000256" key="2">
    <source>
        <dbReference type="ARBA" id="ARBA00005369"/>
    </source>
</evidence>
<organism evidence="8 9">
    <name type="scientific">Elsinoe ampelina</name>
    <dbReference type="NCBI Taxonomy" id="302913"/>
    <lineage>
        <taxon>Eukaryota</taxon>
        <taxon>Fungi</taxon>
        <taxon>Dikarya</taxon>
        <taxon>Ascomycota</taxon>
        <taxon>Pezizomycotina</taxon>
        <taxon>Dothideomycetes</taxon>
        <taxon>Dothideomycetidae</taxon>
        <taxon>Myriangiales</taxon>
        <taxon>Elsinoaceae</taxon>
        <taxon>Elsinoe</taxon>
    </lineage>
</organism>
<dbReference type="Gene3D" id="3.40.50.150">
    <property type="entry name" value="Vaccinia Virus protein VP39"/>
    <property type="match status" value="1"/>
</dbReference>
<keyword evidence="5 8" id="KW-0489">Methyltransferase</keyword>
<keyword evidence="6 8" id="KW-0808">Transferase</keyword>
<proteinExistence type="inferred from homology"/>
<dbReference type="PANTHER" id="PTHR11579:SF0">
    <property type="entry name" value="PROTEIN-L-ISOASPARTATE(D-ASPARTATE) O-METHYLTRANSFERASE"/>
    <property type="match status" value="1"/>
</dbReference>
<evidence type="ECO:0000256" key="4">
    <source>
        <dbReference type="ARBA" id="ARBA00022490"/>
    </source>
</evidence>
<protein>
    <recommendedName>
        <fullName evidence="3">protein-L-isoaspartate(D-aspartate) O-methyltransferase</fullName>
        <ecNumber evidence="3">2.1.1.77</ecNumber>
    </recommendedName>
</protein>
<dbReference type="OrthoDB" id="73890at2759"/>
<dbReference type="Pfam" id="PF01135">
    <property type="entry name" value="PCMT"/>
    <property type="match status" value="1"/>
</dbReference>
<dbReference type="GO" id="GO:0032259">
    <property type="term" value="P:methylation"/>
    <property type="evidence" value="ECO:0007669"/>
    <property type="project" value="UniProtKB-KW"/>
</dbReference>
<evidence type="ECO:0000256" key="7">
    <source>
        <dbReference type="ARBA" id="ARBA00022691"/>
    </source>
</evidence>
<reference evidence="9" key="1">
    <citation type="journal article" date="2020" name="Stud. Mycol.">
        <title>101 Dothideomycetes genomes: A test case for predicting lifestyles and emergence of pathogens.</title>
        <authorList>
            <person name="Haridas S."/>
            <person name="Albert R."/>
            <person name="Binder M."/>
            <person name="Bloem J."/>
            <person name="LaButti K."/>
            <person name="Salamov A."/>
            <person name="Andreopoulos B."/>
            <person name="Baker S."/>
            <person name="Barry K."/>
            <person name="Bills G."/>
            <person name="Bluhm B."/>
            <person name="Cannon C."/>
            <person name="Castanera R."/>
            <person name="Culley D."/>
            <person name="Daum C."/>
            <person name="Ezra D."/>
            <person name="Gonzalez J."/>
            <person name="Henrissat B."/>
            <person name="Kuo A."/>
            <person name="Liang C."/>
            <person name="Lipzen A."/>
            <person name="Lutzoni F."/>
            <person name="Magnuson J."/>
            <person name="Mondo S."/>
            <person name="Nolan M."/>
            <person name="Ohm R."/>
            <person name="Pangilinan J."/>
            <person name="Park H.-J."/>
            <person name="Ramirez L."/>
            <person name="Alfaro M."/>
            <person name="Sun H."/>
            <person name="Tritt A."/>
            <person name="Yoshinaga Y."/>
            <person name="Zwiers L.-H."/>
            <person name="Turgeon B."/>
            <person name="Goodwin S."/>
            <person name="Spatafora J."/>
            <person name="Crous P."/>
            <person name="Grigoriev I."/>
        </authorList>
    </citation>
    <scope>NUCLEOTIDE SEQUENCE [LARGE SCALE GENOMIC DNA]</scope>
    <source>
        <strain evidence="9">CECT 20119</strain>
    </source>
</reference>
<evidence type="ECO:0000256" key="5">
    <source>
        <dbReference type="ARBA" id="ARBA00022603"/>
    </source>
</evidence>
<gene>
    <name evidence="8" type="ORF">BDZ85DRAFT_265270</name>
</gene>
<comment type="similarity">
    <text evidence="2">Belongs to the methyltransferase superfamily. L-isoaspartyl/D-aspartyl protein methyltransferase family.</text>
</comment>
<keyword evidence="9" id="KW-1185">Reference proteome</keyword>
<keyword evidence="7" id="KW-0949">S-adenosyl-L-methionine</keyword>
<dbReference type="EMBL" id="ML992510">
    <property type="protein sequence ID" value="KAF2221376.1"/>
    <property type="molecule type" value="Genomic_DNA"/>
</dbReference>
<comment type="subcellular location">
    <subcellularLocation>
        <location evidence="1">Cytoplasm</location>
    </subcellularLocation>
</comment>
<dbReference type="PANTHER" id="PTHR11579">
    <property type="entry name" value="PROTEIN-L-ISOASPARTATE O-METHYLTRANSFERASE"/>
    <property type="match status" value="1"/>
</dbReference>
<dbReference type="AlphaFoldDB" id="A0A6A6G6J6"/>